<evidence type="ECO:0000256" key="23">
    <source>
        <dbReference type="SAM" id="MobiDB-lite"/>
    </source>
</evidence>
<keyword evidence="13" id="KW-0735">Signal-anchor</keyword>
<evidence type="ECO:0000256" key="10">
    <source>
        <dbReference type="ARBA" id="ARBA00022801"/>
    </source>
</evidence>
<dbReference type="FunFam" id="1.25.50.20:FF:000001">
    <property type="entry name" value="Aminopeptidase"/>
    <property type="match status" value="1"/>
</dbReference>
<dbReference type="GO" id="GO:0004230">
    <property type="term" value="F:glutamyl aminopeptidase activity"/>
    <property type="evidence" value="ECO:0007669"/>
    <property type="project" value="UniProtKB-EC"/>
</dbReference>
<dbReference type="Pfam" id="PF17900">
    <property type="entry name" value="Peptidase_M1_N"/>
    <property type="match status" value="1"/>
</dbReference>
<dbReference type="GO" id="GO:0005886">
    <property type="term" value="C:plasma membrane"/>
    <property type="evidence" value="ECO:0007669"/>
    <property type="project" value="UniProtKB-SubCell"/>
</dbReference>
<evidence type="ECO:0000256" key="15">
    <source>
        <dbReference type="ARBA" id="ARBA00023049"/>
    </source>
</evidence>
<dbReference type="EMBL" id="JAIWYP010000002">
    <property type="protein sequence ID" value="KAH3860696.1"/>
    <property type="molecule type" value="Genomic_DNA"/>
</dbReference>
<feature type="domain" description="Aminopeptidase N-like N-terminal" evidence="26">
    <location>
        <begin position="95"/>
        <end position="282"/>
    </location>
</feature>
<feature type="domain" description="Peptidase M1 membrane alanine aminopeptidase" evidence="24">
    <location>
        <begin position="317"/>
        <end position="535"/>
    </location>
</feature>
<keyword evidence="16 22" id="KW-0472">Membrane</keyword>
<evidence type="ECO:0000256" key="12">
    <source>
        <dbReference type="ARBA" id="ARBA00022837"/>
    </source>
</evidence>
<dbReference type="Pfam" id="PF01433">
    <property type="entry name" value="Peptidase_M1"/>
    <property type="match status" value="1"/>
</dbReference>
<gene>
    <name evidence="27" type="ORF">DPMN_023616</name>
</gene>
<dbReference type="Pfam" id="PF11838">
    <property type="entry name" value="ERAP1_C"/>
    <property type="match status" value="1"/>
</dbReference>
<dbReference type="PRINTS" id="PR00756">
    <property type="entry name" value="ALADIPTASE"/>
</dbReference>
<comment type="caution">
    <text evidence="27">The sequence shown here is derived from an EMBL/GenBank/DDBJ whole genome shotgun (WGS) entry which is preliminary data.</text>
</comment>
<dbReference type="InterPro" id="IPR042097">
    <property type="entry name" value="Aminopeptidase_N-like_N_sf"/>
</dbReference>
<organism evidence="27 28">
    <name type="scientific">Dreissena polymorpha</name>
    <name type="common">Zebra mussel</name>
    <name type="synonym">Mytilus polymorpha</name>
    <dbReference type="NCBI Taxonomy" id="45954"/>
    <lineage>
        <taxon>Eukaryota</taxon>
        <taxon>Metazoa</taxon>
        <taxon>Spiralia</taxon>
        <taxon>Lophotrochozoa</taxon>
        <taxon>Mollusca</taxon>
        <taxon>Bivalvia</taxon>
        <taxon>Autobranchia</taxon>
        <taxon>Heteroconchia</taxon>
        <taxon>Euheterodonta</taxon>
        <taxon>Imparidentia</taxon>
        <taxon>Neoheterodontei</taxon>
        <taxon>Myida</taxon>
        <taxon>Dreissenoidea</taxon>
        <taxon>Dreissenidae</taxon>
        <taxon>Dreissena</taxon>
    </lineage>
</organism>
<keyword evidence="11 20" id="KW-0862">Zinc</keyword>
<dbReference type="InterPro" id="IPR014782">
    <property type="entry name" value="Peptidase_M1_dom"/>
</dbReference>
<evidence type="ECO:0000256" key="4">
    <source>
        <dbReference type="ARBA" id="ARBA00011748"/>
    </source>
</evidence>
<feature type="transmembrane region" description="Helical" evidence="22">
    <location>
        <begin position="20"/>
        <end position="40"/>
    </location>
</feature>
<evidence type="ECO:0000256" key="2">
    <source>
        <dbReference type="ARBA" id="ARBA00004401"/>
    </source>
</evidence>
<evidence type="ECO:0000256" key="14">
    <source>
        <dbReference type="ARBA" id="ARBA00022989"/>
    </source>
</evidence>
<dbReference type="InterPro" id="IPR024571">
    <property type="entry name" value="ERAP1-like_C_dom"/>
</dbReference>
<dbReference type="Proteomes" id="UP000828390">
    <property type="component" value="Unassembled WGS sequence"/>
</dbReference>
<keyword evidence="18" id="KW-0325">Glycoprotein</keyword>
<evidence type="ECO:0000256" key="3">
    <source>
        <dbReference type="ARBA" id="ARBA00010136"/>
    </source>
</evidence>
<dbReference type="EC" id="3.4.11.-" evidence="22"/>
<keyword evidence="9 20" id="KW-0479">Metal-binding</keyword>
<dbReference type="SUPFAM" id="SSF63737">
    <property type="entry name" value="Leukotriene A4 hydrolase N-terminal domain"/>
    <property type="match status" value="1"/>
</dbReference>
<dbReference type="CDD" id="cd09601">
    <property type="entry name" value="M1_APN-Q_like"/>
    <property type="match status" value="1"/>
</dbReference>
<dbReference type="GO" id="GO:0042277">
    <property type="term" value="F:peptide binding"/>
    <property type="evidence" value="ECO:0007669"/>
    <property type="project" value="TreeGrafter"/>
</dbReference>
<evidence type="ECO:0000256" key="8">
    <source>
        <dbReference type="ARBA" id="ARBA00022692"/>
    </source>
</evidence>
<comment type="subunit">
    <text evidence="4">Homodimer; disulfide-linked.</text>
</comment>
<dbReference type="AlphaFoldDB" id="A0A9D4LQ09"/>
<evidence type="ECO:0000256" key="5">
    <source>
        <dbReference type="ARBA" id="ARBA00022438"/>
    </source>
</evidence>
<evidence type="ECO:0000256" key="11">
    <source>
        <dbReference type="ARBA" id="ARBA00022833"/>
    </source>
</evidence>
<dbReference type="GO" id="GO:0008270">
    <property type="term" value="F:zinc ion binding"/>
    <property type="evidence" value="ECO:0007669"/>
    <property type="project" value="UniProtKB-UniRule"/>
</dbReference>
<dbReference type="Gene3D" id="2.60.40.1730">
    <property type="entry name" value="tricorn interacting facor f3 domain"/>
    <property type="match status" value="1"/>
</dbReference>
<dbReference type="PANTHER" id="PTHR11533:SF276">
    <property type="entry name" value="GLUTAMYL AMINOPEPTIDASE"/>
    <property type="match status" value="1"/>
</dbReference>
<evidence type="ECO:0000259" key="25">
    <source>
        <dbReference type="Pfam" id="PF11838"/>
    </source>
</evidence>
<feature type="binding site" evidence="20">
    <location>
        <position position="393"/>
    </location>
    <ligand>
        <name>Zn(2+)</name>
        <dbReference type="ChEBI" id="CHEBI:29105"/>
        <note>catalytic</note>
    </ligand>
</feature>
<evidence type="ECO:0000256" key="18">
    <source>
        <dbReference type="ARBA" id="ARBA00023180"/>
    </source>
</evidence>
<evidence type="ECO:0000259" key="24">
    <source>
        <dbReference type="Pfam" id="PF01433"/>
    </source>
</evidence>
<evidence type="ECO:0000256" key="20">
    <source>
        <dbReference type="PIRSR" id="PIRSR634016-3"/>
    </source>
</evidence>
<dbReference type="GO" id="GO:0043171">
    <property type="term" value="P:peptide catabolic process"/>
    <property type="evidence" value="ECO:0007669"/>
    <property type="project" value="TreeGrafter"/>
</dbReference>
<evidence type="ECO:0000256" key="17">
    <source>
        <dbReference type="ARBA" id="ARBA00023157"/>
    </source>
</evidence>
<feature type="site" description="Transition state stabilizer" evidence="21">
    <location>
        <position position="475"/>
    </location>
</feature>
<dbReference type="OrthoDB" id="510539at2759"/>
<dbReference type="Gene3D" id="1.25.50.20">
    <property type="match status" value="1"/>
</dbReference>
<evidence type="ECO:0000256" key="6">
    <source>
        <dbReference type="ARBA" id="ARBA00022475"/>
    </source>
</evidence>
<dbReference type="InterPro" id="IPR050344">
    <property type="entry name" value="Peptidase_M1_aminopeptidases"/>
</dbReference>
<dbReference type="GO" id="GO:0005615">
    <property type="term" value="C:extracellular space"/>
    <property type="evidence" value="ECO:0007669"/>
    <property type="project" value="TreeGrafter"/>
</dbReference>
<dbReference type="InterPro" id="IPR027268">
    <property type="entry name" value="Peptidase_M4/M1_CTD_sf"/>
</dbReference>
<keyword evidence="5 22" id="KW-0031">Aminopeptidase</keyword>
<dbReference type="InterPro" id="IPR034016">
    <property type="entry name" value="M1_APN-typ"/>
</dbReference>
<keyword evidence="28" id="KW-1185">Reference proteome</keyword>
<proteinExistence type="inferred from homology"/>
<keyword evidence="8 22" id="KW-0812">Transmembrane</keyword>
<dbReference type="GO" id="GO:0070006">
    <property type="term" value="F:metalloaminopeptidase activity"/>
    <property type="evidence" value="ECO:0007669"/>
    <property type="project" value="TreeGrafter"/>
</dbReference>
<evidence type="ECO:0000256" key="7">
    <source>
        <dbReference type="ARBA" id="ARBA00022670"/>
    </source>
</evidence>
<reference evidence="27" key="1">
    <citation type="journal article" date="2019" name="bioRxiv">
        <title>The Genome of the Zebra Mussel, Dreissena polymorpha: A Resource for Invasive Species Research.</title>
        <authorList>
            <person name="McCartney M.A."/>
            <person name="Auch B."/>
            <person name="Kono T."/>
            <person name="Mallez S."/>
            <person name="Zhang Y."/>
            <person name="Obille A."/>
            <person name="Becker A."/>
            <person name="Abrahante J.E."/>
            <person name="Garbe J."/>
            <person name="Badalamenti J.P."/>
            <person name="Herman A."/>
            <person name="Mangelson H."/>
            <person name="Liachko I."/>
            <person name="Sullivan S."/>
            <person name="Sone E.D."/>
            <person name="Koren S."/>
            <person name="Silverstein K.A.T."/>
            <person name="Beckman K.B."/>
            <person name="Gohl D.M."/>
        </authorList>
    </citation>
    <scope>NUCLEOTIDE SEQUENCE</scope>
    <source>
        <strain evidence="27">Duluth1</strain>
        <tissue evidence="27">Whole animal</tissue>
    </source>
</reference>
<feature type="compositionally biased region" description="Polar residues" evidence="23">
    <location>
        <begin position="67"/>
        <end position="76"/>
    </location>
</feature>
<evidence type="ECO:0000256" key="13">
    <source>
        <dbReference type="ARBA" id="ARBA00022968"/>
    </source>
</evidence>
<dbReference type="Gene3D" id="1.10.390.10">
    <property type="entry name" value="Neutral Protease Domain 2"/>
    <property type="match status" value="1"/>
</dbReference>
<dbReference type="FunFam" id="2.60.40.1730:FF:000012">
    <property type="entry name" value="Aminopeptidase N"/>
    <property type="match status" value="1"/>
</dbReference>
<dbReference type="GO" id="GO:0005737">
    <property type="term" value="C:cytoplasm"/>
    <property type="evidence" value="ECO:0007669"/>
    <property type="project" value="TreeGrafter"/>
</dbReference>
<feature type="active site" description="Proton acceptor" evidence="19">
    <location>
        <position position="390"/>
    </location>
</feature>
<name>A0A9D4LQ09_DREPO</name>
<protein>
    <recommendedName>
        <fullName evidence="22">Aminopeptidase</fullName>
        <ecNumber evidence="22">3.4.11.-</ecNumber>
    </recommendedName>
</protein>
<feature type="binding site" evidence="20">
    <location>
        <position position="389"/>
    </location>
    <ligand>
        <name>Zn(2+)</name>
        <dbReference type="ChEBI" id="CHEBI:29105"/>
        <note>catalytic</note>
    </ligand>
</feature>
<evidence type="ECO:0000256" key="22">
    <source>
        <dbReference type="RuleBase" id="RU364040"/>
    </source>
</evidence>
<evidence type="ECO:0000256" key="19">
    <source>
        <dbReference type="PIRSR" id="PIRSR634016-1"/>
    </source>
</evidence>
<dbReference type="InterPro" id="IPR045357">
    <property type="entry name" value="Aminopeptidase_N-like_N"/>
</dbReference>
<feature type="domain" description="ERAP1-like C-terminal" evidence="25">
    <location>
        <begin position="618"/>
        <end position="938"/>
    </location>
</feature>
<dbReference type="SUPFAM" id="SSF55486">
    <property type="entry name" value="Metalloproteases ('zincins'), catalytic domain"/>
    <property type="match status" value="1"/>
</dbReference>
<evidence type="ECO:0000259" key="26">
    <source>
        <dbReference type="Pfam" id="PF17900"/>
    </source>
</evidence>
<evidence type="ECO:0000256" key="1">
    <source>
        <dbReference type="ARBA" id="ARBA00001703"/>
    </source>
</evidence>
<comment type="subcellular location">
    <subcellularLocation>
        <location evidence="2">Cell membrane</location>
        <topology evidence="2">Single-pass type II membrane protein</topology>
    </subcellularLocation>
</comment>
<keyword evidence="7 22" id="KW-0645">Protease</keyword>
<evidence type="ECO:0000256" key="21">
    <source>
        <dbReference type="PIRSR" id="PIRSR634016-4"/>
    </source>
</evidence>
<evidence type="ECO:0000313" key="27">
    <source>
        <dbReference type="EMBL" id="KAH3860696.1"/>
    </source>
</evidence>
<dbReference type="InterPro" id="IPR001930">
    <property type="entry name" value="Peptidase_M1"/>
</dbReference>
<evidence type="ECO:0000256" key="9">
    <source>
        <dbReference type="ARBA" id="ARBA00022723"/>
    </source>
</evidence>
<sequence length="964" mass="110285">MEEPLSVKSNKTNISINKRLFYFLIFLVIAVPVIVGVVVWKLTDNACTGSQNGSHGEGMPILGGTTSGPDVTSSNPPDVVIQEPWKNLRLPKHVKPIHYDITLYPDFYNNNGWFYGNETVELNVTQATNVILIHTNYMNVTRTTLQKADGASIAISRTFWYPANQFWVVQTMEPMHVGIVLLRLQFDGSLTRAIVGFYKSTYKIGTEERHLASSKFQPVDARRAFPCMDEPNIKAEYTVTLVHRPGYIALSNMPETKTVPWLHDTSLHATHFNRSVPMSTYLVCFVVCDFANITDVTQYGTTIRVFATPDKRSQAEYALKVMKKSMERFQQLFNVPFPLPKNDMIAIPNFVSGAMEHWGLITYREVNMLYDEKEASAANKQRVAVVVAHEIAHMWFGNIVTMDWWDDLWLNEGFASFVEYLGVDVTEPEWEMMDQMIVDDVKPVMVTDAGVNSHPIVVDVSHPDQINEVFDAISYSKGAAILRMLQEVLGSERFFRAISDYLVKYKWATATTDDLWAEMGQVNDGYTVKDVMDTWTLQMGLPFVNLTFSPIPGGQGSVVTATQHRFLADRTLASNESESKFRYRWYIHLDFMEGTMKKAKWITKDVTSVTFNLTTGSYVKFNVNDTGFYRVNYPNDVWLTFAGNLDQNGPNAVPFPADRTGLIDDAFNLARGGYLNYDVALSMMSYLNKEFHHLPWDSAYEGITYIKHMFANSPHFDLLRRYVVMKTSPVLNRIGWEGATSSHLDKLLRSNIIELACEFGDTLCMDNATSKFRSWLDNGTVVSPDIRTYVYKYGMYGGGSQSDWDRMWRRYETNDVPQERVKLLYGMAHAREVWLLNRYLEYSKHESLILSQDFFTVVTYVAGNPVGNNVAWTWVRANWEYLVDRFTTGSRSLGRLVPSIVSNFNTRFKLQEVKEFFAKYPDGGAGSRGREQALESILRNIDWMDRNADRVADWLRKKVYMKII</sequence>
<keyword evidence="10 22" id="KW-0378">Hydrolase</keyword>
<comment type="similarity">
    <text evidence="3 22">Belongs to the peptidase M1 family.</text>
</comment>
<keyword evidence="17" id="KW-1015">Disulfide bond</keyword>
<reference evidence="27" key="2">
    <citation type="submission" date="2020-11" db="EMBL/GenBank/DDBJ databases">
        <authorList>
            <person name="McCartney M.A."/>
            <person name="Auch B."/>
            <person name="Kono T."/>
            <person name="Mallez S."/>
            <person name="Becker A."/>
            <person name="Gohl D.M."/>
            <person name="Silverstein K.A.T."/>
            <person name="Koren S."/>
            <person name="Bechman K.B."/>
            <person name="Herman A."/>
            <person name="Abrahante J.E."/>
            <person name="Garbe J."/>
        </authorList>
    </citation>
    <scope>NUCLEOTIDE SEQUENCE</scope>
    <source>
        <strain evidence="27">Duluth1</strain>
        <tissue evidence="27">Whole animal</tissue>
    </source>
</reference>
<comment type="cofactor">
    <cofactor evidence="20 22">
        <name>Zn(2+)</name>
        <dbReference type="ChEBI" id="CHEBI:29105"/>
    </cofactor>
    <text evidence="20 22">Binds 1 zinc ion per subunit.</text>
</comment>
<dbReference type="PANTHER" id="PTHR11533">
    <property type="entry name" value="PROTEASE M1 ZINC METALLOPROTEASE"/>
    <property type="match status" value="1"/>
</dbReference>
<keyword evidence="14 22" id="KW-1133">Transmembrane helix</keyword>
<keyword evidence="6" id="KW-1003">Cell membrane</keyword>
<dbReference type="Gene3D" id="2.60.40.1910">
    <property type="match status" value="1"/>
</dbReference>
<evidence type="ECO:0000256" key="16">
    <source>
        <dbReference type="ARBA" id="ARBA00023136"/>
    </source>
</evidence>
<feature type="region of interest" description="Disordered" evidence="23">
    <location>
        <begin position="51"/>
        <end position="76"/>
    </location>
</feature>
<dbReference type="GO" id="GO:0006508">
    <property type="term" value="P:proteolysis"/>
    <property type="evidence" value="ECO:0007669"/>
    <property type="project" value="UniProtKB-KW"/>
</dbReference>
<dbReference type="FunFam" id="1.10.390.10:FF:000016">
    <property type="entry name" value="Glutamyl aminopeptidase"/>
    <property type="match status" value="1"/>
</dbReference>
<feature type="binding site" evidence="20">
    <location>
        <position position="412"/>
    </location>
    <ligand>
        <name>Zn(2+)</name>
        <dbReference type="ChEBI" id="CHEBI:29105"/>
        <note>catalytic</note>
    </ligand>
</feature>
<keyword evidence="12" id="KW-0106">Calcium</keyword>
<comment type="catalytic activity">
    <reaction evidence="1">
        <text>Release of N-terminal glutamate (and to a lesser extent aspartate) from a peptide.</text>
        <dbReference type="EC" id="3.4.11.7"/>
    </reaction>
</comment>
<accession>A0A9D4LQ09</accession>
<keyword evidence="15 22" id="KW-0482">Metalloprotease</keyword>
<evidence type="ECO:0000313" key="28">
    <source>
        <dbReference type="Proteomes" id="UP000828390"/>
    </source>
</evidence>